<keyword evidence="2" id="KW-1185">Reference proteome</keyword>
<dbReference type="EMBL" id="JBHSJF010000006">
    <property type="protein sequence ID" value="MFC5068888.1"/>
    <property type="molecule type" value="Genomic_DNA"/>
</dbReference>
<proteinExistence type="predicted"/>
<protein>
    <submittedName>
        <fullName evidence="1">Uncharacterized protein</fullName>
    </submittedName>
</protein>
<comment type="caution">
    <text evidence="1">The sequence shown here is derived from an EMBL/GenBank/DDBJ whole genome shotgun (WGS) entry which is preliminary data.</text>
</comment>
<evidence type="ECO:0000313" key="1">
    <source>
        <dbReference type="EMBL" id="MFC5068888.1"/>
    </source>
</evidence>
<dbReference type="Proteomes" id="UP001595796">
    <property type="component" value="Unassembled WGS sequence"/>
</dbReference>
<dbReference type="RefSeq" id="WP_114956877.1">
    <property type="nucleotide sequence ID" value="NZ_JBHSJF010000006.1"/>
</dbReference>
<evidence type="ECO:0000313" key="2">
    <source>
        <dbReference type="Proteomes" id="UP001595796"/>
    </source>
</evidence>
<reference evidence="2" key="1">
    <citation type="journal article" date="2019" name="Int. J. Syst. Evol. Microbiol.">
        <title>The Global Catalogue of Microorganisms (GCM) 10K type strain sequencing project: providing services to taxonomists for standard genome sequencing and annotation.</title>
        <authorList>
            <consortium name="The Broad Institute Genomics Platform"/>
            <consortium name="The Broad Institute Genome Sequencing Center for Infectious Disease"/>
            <person name="Wu L."/>
            <person name="Ma J."/>
        </authorList>
    </citation>
    <scope>NUCLEOTIDE SEQUENCE [LARGE SCALE GENOMIC DNA]</scope>
    <source>
        <strain evidence="2">CGMCC 1.16444</strain>
    </source>
</reference>
<gene>
    <name evidence="1" type="ORF">ACFPFW_12805</name>
</gene>
<organism evidence="1 2">
    <name type="scientific">Flaviflagellibacter deserti</name>
    <dbReference type="NCBI Taxonomy" id="2267266"/>
    <lineage>
        <taxon>Bacteria</taxon>
        <taxon>Pseudomonadati</taxon>
        <taxon>Pseudomonadota</taxon>
        <taxon>Alphaproteobacteria</taxon>
        <taxon>Hyphomicrobiales</taxon>
        <taxon>Flaviflagellibacter</taxon>
    </lineage>
</organism>
<sequence length="97" mass="10689">MKLDIVRRDFAKIGEAWFEVEDLRGQGKTFDRKWSAFCALVPGDPNALAPLLKGQLAAHRDVDVVPSSTGVWLVAGHHWLLKAIQAIGHEIGQLHPA</sequence>
<accession>A0ABV9Z1V5</accession>
<name>A0ABV9Z1V5_9HYPH</name>